<protein>
    <submittedName>
        <fullName evidence="3">VCBS repeat-containing protein</fullName>
    </submittedName>
</protein>
<dbReference type="AlphaFoldDB" id="A0A7S9D2Z2"/>
<dbReference type="SUPFAM" id="SSF69318">
    <property type="entry name" value="Integrin alpha N-terminal domain"/>
    <property type="match status" value="1"/>
</dbReference>
<proteinExistence type="predicted"/>
<dbReference type="Gene3D" id="2.150.10.10">
    <property type="entry name" value="Serralysin-like metalloprotease, C-terminal"/>
    <property type="match status" value="2"/>
</dbReference>
<dbReference type="InterPro" id="IPR013517">
    <property type="entry name" value="FG-GAP"/>
</dbReference>
<dbReference type="PROSITE" id="PS00330">
    <property type="entry name" value="HEMOLYSIN_CALCIUM"/>
    <property type="match status" value="1"/>
</dbReference>
<evidence type="ECO:0000256" key="1">
    <source>
        <dbReference type="ARBA" id="ARBA00022729"/>
    </source>
</evidence>
<evidence type="ECO:0000313" key="3">
    <source>
        <dbReference type="EMBL" id="QPF90219.1"/>
    </source>
</evidence>
<name>A0A7S9D2Z2_9BRAD</name>
<dbReference type="Proteomes" id="UP000594621">
    <property type="component" value="Chromosome"/>
</dbReference>
<dbReference type="InterPro" id="IPR011049">
    <property type="entry name" value="Serralysin-like_metalloprot_C"/>
</dbReference>
<dbReference type="KEGG" id="bcou:IC761_27465"/>
<accession>A0A7S9D2Z2</accession>
<dbReference type="Gene3D" id="2.130.10.130">
    <property type="entry name" value="Integrin alpha, N-terminal"/>
    <property type="match status" value="1"/>
</dbReference>
<evidence type="ECO:0000313" key="4">
    <source>
        <dbReference type="Proteomes" id="UP000594621"/>
    </source>
</evidence>
<dbReference type="PANTHER" id="PTHR46580">
    <property type="entry name" value="SENSOR KINASE-RELATED"/>
    <property type="match status" value="1"/>
</dbReference>
<dbReference type="SUPFAM" id="SSF51120">
    <property type="entry name" value="beta-Roll"/>
    <property type="match status" value="2"/>
</dbReference>
<dbReference type="InterPro" id="IPR001343">
    <property type="entry name" value="Hemolysn_Ca-bd"/>
</dbReference>
<keyword evidence="4" id="KW-1185">Reference proteome</keyword>
<dbReference type="Pfam" id="PF00353">
    <property type="entry name" value="HemolysinCabind"/>
    <property type="match status" value="3"/>
</dbReference>
<dbReference type="RefSeq" id="WP_195799811.1">
    <property type="nucleotide sequence ID" value="NZ_CP061379.1"/>
</dbReference>
<evidence type="ECO:0000256" key="2">
    <source>
        <dbReference type="SAM" id="MobiDB-lite"/>
    </source>
</evidence>
<dbReference type="GO" id="GO:0005509">
    <property type="term" value="F:calcium ion binding"/>
    <property type="evidence" value="ECO:0007669"/>
    <property type="project" value="InterPro"/>
</dbReference>
<dbReference type="PANTHER" id="PTHR46580:SF2">
    <property type="entry name" value="MAM DOMAIN-CONTAINING PROTEIN"/>
    <property type="match status" value="1"/>
</dbReference>
<dbReference type="Pfam" id="PF13517">
    <property type="entry name" value="FG-GAP_3"/>
    <property type="match status" value="2"/>
</dbReference>
<reference evidence="3 4" key="1">
    <citation type="submission" date="2020-09" db="EMBL/GenBank/DDBJ databases">
        <title>Complete genomes of bradyrhizobia occurring on native shrubby legumes in Australia.</title>
        <authorList>
            <person name="Lafay B."/>
        </authorList>
    </citation>
    <scope>NUCLEOTIDE SEQUENCE [LARGE SCALE GENOMIC DNA]</scope>
    <source>
        <strain evidence="3 4">BDV5040</strain>
    </source>
</reference>
<organism evidence="3 4">
    <name type="scientific">Bradyrhizobium commune</name>
    <dbReference type="NCBI Taxonomy" id="83627"/>
    <lineage>
        <taxon>Bacteria</taxon>
        <taxon>Pseudomonadati</taxon>
        <taxon>Pseudomonadota</taxon>
        <taxon>Alphaproteobacteria</taxon>
        <taxon>Hyphomicrobiales</taxon>
        <taxon>Nitrobacteraceae</taxon>
        <taxon>Bradyrhizobium</taxon>
    </lineage>
</organism>
<dbReference type="EMBL" id="CP061379">
    <property type="protein sequence ID" value="QPF90219.1"/>
    <property type="molecule type" value="Genomic_DNA"/>
</dbReference>
<feature type="region of interest" description="Disordered" evidence="2">
    <location>
        <begin position="711"/>
        <end position="748"/>
    </location>
</feature>
<gene>
    <name evidence="3" type="ORF">IC761_27465</name>
</gene>
<dbReference type="InterPro" id="IPR018511">
    <property type="entry name" value="Hemolysin-typ_Ca-bd_CS"/>
</dbReference>
<dbReference type="Pfam" id="PF01839">
    <property type="entry name" value="FG-GAP"/>
    <property type="match status" value="1"/>
</dbReference>
<dbReference type="InterPro" id="IPR028994">
    <property type="entry name" value="Integrin_alpha_N"/>
</dbReference>
<keyword evidence="1" id="KW-0732">Signal</keyword>
<dbReference type="PRINTS" id="PR00313">
    <property type="entry name" value="CABNDNGRPT"/>
</dbReference>
<sequence length="1041" mass="108569">MVDNTYFGDALPVTITGTPGVSEVSLLDLLKQAYGDQASSITSVNIGYWGSDYFANRTDKAGTALDPFSYWDPAHQTVTSVVGDNIKASTQKGGFQPVTVQSSDFANVMIKVGNNIMPNVFVQVPIAHNSDGSTDYQELNVSSIPKQFDQATYLLGDTHATPSVSILTGNNGLSHTLDPNATFHSPFTSALGDGQLRQFPGMSTTPVDTTLVNTLKAGFVASHVPTAAEVVAAAQHFAALENGVADKNDCHWIAMDIAAAAGAPLDPVTQQSTDMIVAGKDIVTETPATNQEGGFWRIAYRGSDGGAVSNWQTLVKPGDIVRMGWDSAHGGGFHTTTVVAGLNADGMHPGQIEVVDNGGDVIKERWVDYDSQTVTNSVTIYRLTTDGMNLIDGSSSTHADTWMGTANNDLIKAGSGGDTLLGGDGNDTLVTGKGNDTLDGGSGDNTAKFTGNEADYHVTFNADGSVTVADQRSLGWNVPGSPDGTDTLKNIQHIQFADKTVNVSDLKAYTDATHSTVVFGGSGSEVLSAEHVTNAVIVGGGGAHLMIGGSGNDIYYVDNAADTVTEYGNNGPSMLNVGDMGGIDEVRTTLSSYALPDTHAAGIFNKGNIENLTYVGTGNFNGVGNSLDNVITGGAGADTLTGGGGNDTLDGKGGLNEAVYSGNFADYKITVVDGVTTITDLRAGSPDGTDTLKNIELLKFADGIKHFNPQDFTPGAVSTGDKTTVPQSDTHSQDTHSSDTSSSDAHPVAPVTHHVANDFNGDGISDVLFENGKGSVAMWEMNGDHIASNTTVGSVGSDWHSIGISDFNGDGKADVLWENSKGQVAEWQMNGDHIASNTTVGSVGTDWHAIGTGDFNGDGKADVLWENGKGQVAEWQMNGDHIASNTTVGSVGTDWHAIATGDFNGDGKADVLWENSKGQVAEWQMNGDHIASNTTVSSVGSDWKVAGTGDFNGDGKTDVLWQNANGKLAEWQMNGDHIASNTTVGNAPGSTVIGTGDYNHDGKADVLLQNASGHVSELQMDGDHVTDNETVGSHSINWHTI</sequence>